<sequence length="84" mass="9717">HRPCGFATLKTDKKGKQKKVYNLYQTPYETLKGITGAGQFLKPGISFEKLDKIAEEYSDNEFATIMEKEKQKLFRKIKVNPVDF</sequence>
<evidence type="ECO:0000313" key="2">
    <source>
        <dbReference type="Proteomes" id="UP000230184"/>
    </source>
</evidence>
<dbReference type="EMBL" id="PEWY01000032">
    <property type="protein sequence ID" value="PIU37376.1"/>
    <property type="molecule type" value="Genomic_DNA"/>
</dbReference>
<organism evidence="1 2">
    <name type="scientific">Candidatus Roizmanbacteria bacterium CG07_land_8_20_14_0_80_34_15</name>
    <dbReference type="NCBI Taxonomy" id="1974849"/>
    <lineage>
        <taxon>Bacteria</taxon>
        <taxon>Candidatus Roizmaniibacteriota</taxon>
    </lineage>
</organism>
<proteinExistence type="predicted"/>
<protein>
    <submittedName>
        <fullName evidence="1">Integrase</fullName>
    </submittedName>
</protein>
<comment type="caution">
    <text evidence="1">The sequence shown here is derived from an EMBL/GenBank/DDBJ whole genome shotgun (WGS) entry which is preliminary data.</text>
</comment>
<evidence type="ECO:0000313" key="1">
    <source>
        <dbReference type="EMBL" id="PIU37376.1"/>
    </source>
</evidence>
<gene>
    <name evidence="1" type="ORF">COT02_01165</name>
</gene>
<feature type="non-terminal residue" evidence="1">
    <location>
        <position position="1"/>
    </location>
</feature>
<reference evidence="2" key="1">
    <citation type="submission" date="2017-09" db="EMBL/GenBank/DDBJ databases">
        <title>Depth-based differentiation of microbial function through sediment-hosted aquifers and enrichment of novel symbionts in the deep terrestrial subsurface.</title>
        <authorList>
            <person name="Probst A.J."/>
            <person name="Ladd B."/>
            <person name="Jarett J.K."/>
            <person name="Geller-Mcgrath D.E."/>
            <person name="Sieber C.M.K."/>
            <person name="Emerson J.B."/>
            <person name="Anantharaman K."/>
            <person name="Thomas B.C."/>
            <person name="Malmstrom R."/>
            <person name="Stieglmeier M."/>
            <person name="Klingl A."/>
            <person name="Woyke T."/>
            <person name="Ryan C.M."/>
            <person name="Banfield J.F."/>
        </authorList>
    </citation>
    <scope>NUCLEOTIDE SEQUENCE [LARGE SCALE GENOMIC DNA]</scope>
</reference>
<dbReference type="AlphaFoldDB" id="A0A2M6YV77"/>
<name>A0A2M6YV77_9BACT</name>
<dbReference type="Proteomes" id="UP000230184">
    <property type="component" value="Unassembled WGS sequence"/>
</dbReference>
<accession>A0A2M6YV77</accession>